<gene>
    <name evidence="3" type="ORF">DKT75_07735</name>
</gene>
<dbReference type="InterPro" id="IPR057055">
    <property type="entry name" value="wHTH-PRTase_assoc"/>
</dbReference>
<dbReference type="EMBL" id="QGKL01000023">
    <property type="protein sequence ID" value="PWQ97079.1"/>
    <property type="molecule type" value="Genomic_DNA"/>
</dbReference>
<feature type="domain" description="PRTase associated wHTH" evidence="2">
    <location>
        <begin position="325"/>
        <end position="401"/>
    </location>
</feature>
<dbReference type="OrthoDB" id="4288730at2"/>
<name>A0A317CFG0_9GAMM</name>
<proteinExistence type="predicted"/>
<evidence type="ECO:0000259" key="1">
    <source>
        <dbReference type="Pfam" id="PF24390"/>
    </source>
</evidence>
<organism evidence="3 4">
    <name type="scientific">Leucothrix arctica</name>
    <dbReference type="NCBI Taxonomy" id="1481894"/>
    <lineage>
        <taxon>Bacteria</taxon>
        <taxon>Pseudomonadati</taxon>
        <taxon>Pseudomonadota</taxon>
        <taxon>Gammaproteobacteria</taxon>
        <taxon>Thiotrichales</taxon>
        <taxon>Thiotrichaceae</taxon>
        <taxon>Leucothrix</taxon>
    </lineage>
</organism>
<protein>
    <submittedName>
        <fullName evidence="3">Uncharacterized protein</fullName>
    </submittedName>
</protein>
<keyword evidence="4" id="KW-1185">Reference proteome</keyword>
<evidence type="ECO:0000313" key="3">
    <source>
        <dbReference type="EMBL" id="PWQ97079.1"/>
    </source>
</evidence>
<comment type="caution">
    <text evidence="3">The sequence shown here is derived from an EMBL/GenBank/DDBJ whole genome shotgun (WGS) entry which is preliminary data.</text>
</comment>
<dbReference type="Proteomes" id="UP000245506">
    <property type="component" value="Unassembled WGS sequence"/>
</dbReference>
<evidence type="ECO:0000313" key="4">
    <source>
        <dbReference type="Proteomes" id="UP000245506"/>
    </source>
</evidence>
<dbReference type="RefSeq" id="WP_109822849.1">
    <property type="nucleotide sequence ID" value="NZ_QGKL01000023.1"/>
</dbReference>
<feature type="domain" description="PRTase-CE" evidence="1">
    <location>
        <begin position="25"/>
        <end position="294"/>
    </location>
</feature>
<evidence type="ECO:0000259" key="2">
    <source>
        <dbReference type="Pfam" id="PF24409"/>
    </source>
</evidence>
<dbReference type="Pfam" id="PF24409">
    <property type="entry name" value="wHTH-PRTase_assc"/>
    <property type="match status" value="1"/>
</dbReference>
<sequence>MAIKESYSIRTKQLSSDAVNISPEITEWLSQFSVDQKPIAKNMLLNLEFVSRDQYSRWLKGTVKTLTSKEKSAIYSVRKLDKENPRLWSESGELLDRTGQSQGSEDLVYSVISSLIKEDFQVKNDSQDSLFDHPSINVLREEKIHNIILVDDSIGSGKRVSGFLNSMFEHKSFISWWNYGLIKIKIVSFSRKKEAEKLVLTKAYGSNSLKRKFPKSSKIQFVSEKVYSFQGAEARWGKSYEEICTLCDKKTVISKKYRKGYGGVMANIVFYHSVPNNIPGLIWFDSTKWSGLFPKRVLPDWLISLLEGTAIHENYMGVSSDVVELLLLLKKRVTNKTSLSFRMNREVDYVGSVIEDAINSGFITEKYRITNAGHEFLIKKEAKIALGIQDRSLYIPSSWCAD</sequence>
<dbReference type="InterPro" id="IPR056920">
    <property type="entry name" value="PRTase-CE"/>
</dbReference>
<dbReference type="Pfam" id="PF24390">
    <property type="entry name" value="PRTase-CE"/>
    <property type="match status" value="1"/>
</dbReference>
<reference evidence="3 4" key="1">
    <citation type="submission" date="2018-05" db="EMBL/GenBank/DDBJ databases">
        <title>Leucothrix arctica sp. nov., isolated from Arctic seawater.</title>
        <authorList>
            <person name="Choi A."/>
            <person name="Baek K."/>
        </authorList>
    </citation>
    <scope>NUCLEOTIDE SEQUENCE [LARGE SCALE GENOMIC DNA]</scope>
    <source>
        <strain evidence="3 4">IMCC9719</strain>
    </source>
</reference>
<accession>A0A317CFG0</accession>
<dbReference type="AlphaFoldDB" id="A0A317CFG0"/>